<dbReference type="Proteomes" id="UP000535937">
    <property type="component" value="Unassembled WGS sequence"/>
</dbReference>
<evidence type="ECO:0000256" key="10">
    <source>
        <dbReference type="ARBA" id="ARBA00030775"/>
    </source>
</evidence>
<keyword evidence="4" id="KW-0488">Methylation</keyword>
<evidence type="ECO:0000313" key="13">
    <source>
        <dbReference type="Proteomes" id="UP000535937"/>
    </source>
</evidence>
<dbReference type="SUPFAM" id="SSF54523">
    <property type="entry name" value="Pili subunits"/>
    <property type="match status" value="1"/>
</dbReference>
<feature type="domain" description="General secretion pathway GspH" evidence="11">
    <location>
        <begin position="42"/>
        <end position="157"/>
    </location>
</feature>
<evidence type="ECO:0000256" key="4">
    <source>
        <dbReference type="ARBA" id="ARBA00022481"/>
    </source>
</evidence>
<dbReference type="Gene3D" id="3.55.40.10">
    <property type="entry name" value="minor pseudopilin epsh domain"/>
    <property type="match status" value="1"/>
</dbReference>
<comment type="caution">
    <text evidence="12">The sequence shown here is derived from an EMBL/GenBank/DDBJ whole genome shotgun (WGS) entry which is preliminary data.</text>
</comment>
<evidence type="ECO:0000259" key="11">
    <source>
        <dbReference type="Pfam" id="PF12019"/>
    </source>
</evidence>
<keyword evidence="7" id="KW-1133">Transmembrane helix</keyword>
<dbReference type="NCBIfam" id="TIGR02532">
    <property type="entry name" value="IV_pilin_GFxxxE"/>
    <property type="match status" value="1"/>
</dbReference>
<evidence type="ECO:0000256" key="9">
    <source>
        <dbReference type="ARBA" id="ARBA00025772"/>
    </source>
</evidence>
<organism evidence="12 13">
    <name type="scientific">Microbulbifer rhizosphaerae</name>
    <dbReference type="NCBI Taxonomy" id="1562603"/>
    <lineage>
        <taxon>Bacteria</taxon>
        <taxon>Pseudomonadati</taxon>
        <taxon>Pseudomonadota</taxon>
        <taxon>Gammaproteobacteria</taxon>
        <taxon>Cellvibrionales</taxon>
        <taxon>Microbulbiferaceae</taxon>
        <taxon>Microbulbifer</taxon>
    </lineage>
</organism>
<comment type="similarity">
    <text evidence="9">Belongs to the GSP H family.</text>
</comment>
<reference evidence="12 13" key="1">
    <citation type="submission" date="2020-08" db="EMBL/GenBank/DDBJ databases">
        <title>Genomic Encyclopedia of Type Strains, Phase III (KMG-III): the genomes of soil and plant-associated and newly described type strains.</title>
        <authorList>
            <person name="Whitman W."/>
        </authorList>
    </citation>
    <scope>NUCLEOTIDE SEQUENCE [LARGE SCALE GENOMIC DNA]</scope>
    <source>
        <strain evidence="12 13">CECT 8799</strain>
    </source>
</reference>
<sequence length="174" mass="18742">MREQGLTLLELLVALAILAILLAVGLPGFSKVIQNSRLSANTEELRNAIQLTRAAAVSRNQRVTLRNLGRWESGWQAFADDNNNGVFDDGEQLLFSSGSLQSVRFEANTPVSNYVSFIGTGESRKVGSAMGAFQAGTIEVCTADNSQGYSLILFRSGRLRTGKLDANDCSPPDS</sequence>
<evidence type="ECO:0000256" key="8">
    <source>
        <dbReference type="ARBA" id="ARBA00023136"/>
    </source>
</evidence>
<name>A0A7W4WF08_9GAMM</name>
<evidence type="ECO:0000256" key="2">
    <source>
        <dbReference type="ARBA" id="ARBA00021549"/>
    </source>
</evidence>
<keyword evidence="8" id="KW-0472">Membrane</keyword>
<dbReference type="AlphaFoldDB" id="A0A7W4WF08"/>
<proteinExistence type="inferred from homology"/>
<evidence type="ECO:0000256" key="3">
    <source>
        <dbReference type="ARBA" id="ARBA00022475"/>
    </source>
</evidence>
<evidence type="ECO:0000256" key="1">
    <source>
        <dbReference type="ARBA" id="ARBA00004377"/>
    </source>
</evidence>
<dbReference type="PROSITE" id="PS00409">
    <property type="entry name" value="PROKAR_NTER_METHYL"/>
    <property type="match status" value="1"/>
</dbReference>
<protein>
    <recommendedName>
        <fullName evidence="2">Type II secretion system protein H</fullName>
    </recommendedName>
    <alternativeName>
        <fullName evidence="10">General secretion pathway protein H</fullName>
    </alternativeName>
</protein>
<keyword evidence="6" id="KW-0812">Transmembrane</keyword>
<evidence type="ECO:0000256" key="6">
    <source>
        <dbReference type="ARBA" id="ARBA00022692"/>
    </source>
</evidence>
<dbReference type="EMBL" id="JACHWZ010000023">
    <property type="protein sequence ID" value="MBB3063030.1"/>
    <property type="molecule type" value="Genomic_DNA"/>
</dbReference>
<dbReference type="Pfam" id="PF12019">
    <property type="entry name" value="GspH"/>
    <property type="match status" value="1"/>
</dbReference>
<dbReference type="InterPro" id="IPR012902">
    <property type="entry name" value="N_methyl_site"/>
</dbReference>
<dbReference type="Pfam" id="PF07963">
    <property type="entry name" value="N_methyl"/>
    <property type="match status" value="1"/>
</dbReference>
<evidence type="ECO:0000256" key="5">
    <source>
        <dbReference type="ARBA" id="ARBA00022519"/>
    </source>
</evidence>
<evidence type="ECO:0000313" key="12">
    <source>
        <dbReference type="EMBL" id="MBB3063030.1"/>
    </source>
</evidence>
<gene>
    <name evidence="12" type="ORF">FHS09_003882</name>
</gene>
<keyword evidence="3" id="KW-1003">Cell membrane</keyword>
<keyword evidence="13" id="KW-1185">Reference proteome</keyword>
<dbReference type="RefSeq" id="WP_183462859.1">
    <property type="nucleotide sequence ID" value="NZ_JACHWZ010000023.1"/>
</dbReference>
<comment type="subcellular location">
    <subcellularLocation>
        <location evidence="1">Cell inner membrane</location>
        <topology evidence="1">Single-pass membrane protein</topology>
    </subcellularLocation>
</comment>
<dbReference type="GO" id="GO:0015627">
    <property type="term" value="C:type II protein secretion system complex"/>
    <property type="evidence" value="ECO:0007669"/>
    <property type="project" value="InterPro"/>
</dbReference>
<keyword evidence="5" id="KW-0997">Cell inner membrane</keyword>
<dbReference type="GO" id="GO:0005886">
    <property type="term" value="C:plasma membrane"/>
    <property type="evidence" value="ECO:0007669"/>
    <property type="project" value="UniProtKB-SubCell"/>
</dbReference>
<dbReference type="InterPro" id="IPR045584">
    <property type="entry name" value="Pilin-like"/>
</dbReference>
<evidence type="ECO:0000256" key="7">
    <source>
        <dbReference type="ARBA" id="ARBA00022989"/>
    </source>
</evidence>
<dbReference type="GO" id="GO:0015628">
    <property type="term" value="P:protein secretion by the type II secretion system"/>
    <property type="evidence" value="ECO:0007669"/>
    <property type="project" value="InterPro"/>
</dbReference>
<accession>A0A7W4WF08</accession>
<dbReference type="InterPro" id="IPR022346">
    <property type="entry name" value="T2SS_GspH"/>
</dbReference>